<protein>
    <submittedName>
        <fullName evidence="2">Uncharacterized protein</fullName>
    </submittedName>
</protein>
<dbReference type="AlphaFoldDB" id="A0A9J6CLN9"/>
<keyword evidence="3" id="KW-1185">Reference proteome</keyword>
<gene>
    <name evidence="2" type="ORF">PVAND_012458</name>
</gene>
<evidence type="ECO:0000256" key="1">
    <source>
        <dbReference type="SAM" id="Phobius"/>
    </source>
</evidence>
<proteinExistence type="predicted"/>
<comment type="caution">
    <text evidence="2">The sequence shown here is derived from an EMBL/GenBank/DDBJ whole genome shotgun (WGS) entry which is preliminary data.</text>
</comment>
<evidence type="ECO:0000313" key="3">
    <source>
        <dbReference type="Proteomes" id="UP001107558"/>
    </source>
</evidence>
<organism evidence="2 3">
    <name type="scientific">Polypedilum vanderplanki</name>
    <name type="common">Sleeping chironomid midge</name>
    <dbReference type="NCBI Taxonomy" id="319348"/>
    <lineage>
        <taxon>Eukaryota</taxon>
        <taxon>Metazoa</taxon>
        <taxon>Ecdysozoa</taxon>
        <taxon>Arthropoda</taxon>
        <taxon>Hexapoda</taxon>
        <taxon>Insecta</taxon>
        <taxon>Pterygota</taxon>
        <taxon>Neoptera</taxon>
        <taxon>Endopterygota</taxon>
        <taxon>Diptera</taxon>
        <taxon>Nematocera</taxon>
        <taxon>Chironomoidea</taxon>
        <taxon>Chironomidae</taxon>
        <taxon>Chironominae</taxon>
        <taxon>Polypedilum</taxon>
        <taxon>Polypedilum</taxon>
    </lineage>
</organism>
<evidence type="ECO:0000313" key="2">
    <source>
        <dbReference type="EMBL" id="KAG5683161.1"/>
    </source>
</evidence>
<keyword evidence="1" id="KW-0472">Membrane</keyword>
<feature type="transmembrane region" description="Helical" evidence="1">
    <location>
        <begin position="103"/>
        <end position="128"/>
    </location>
</feature>
<dbReference type="Proteomes" id="UP001107558">
    <property type="component" value="Chromosome 1"/>
</dbReference>
<keyword evidence="1" id="KW-0812">Transmembrane</keyword>
<name>A0A9J6CLN9_POLVA</name>
<keyword evidence="1" id="KW-1133">Transmembrane helix</keyword>
<reference evidence="2" key="1">
    <citation type="submission" date="2021-03" db="EMBL/GenBank/DDBJ databases">
        <title>Chromosome level genome of the anhydrobiotic midge Polypedilum vanderplanki.</title>
        <authorList>
            <person name="Yoshida Y."/>
            <person name="Kikawada T."/>
            <person name="Gusev O."/>
        </authorList>
    </citation>
    <scope>NUCLEOTIDE SEQUENCE</scope>
    <source>
        <strain evidence="2">NIAS01</strain>
        <tissue evidence="2">Whole body or cell culture</tissue>
    </source>
</reference>
<sequence length="129" mass="15319">MERKVNYIKKDLIKGMEVKNLIIIFHLFLIHENFSILKHFLRKTENEILELFENFNQLLQNFQELTELRYVLERTQSFFSEHVSNYEESKAEEAELLEDLWGMVLNIGLTQSLYVGGAILFPIFGAWAF</sequence>
<dbReference type="EMBL" id="JADBJN010000001">
    <property type="protein sequence ID" value="KAG5683161.1"/>
    <property type="molecule type" value="Genomic_DNA"/>
</dbReference>
<accession>A0A9J6CLN9</accession>